<evidence type="ECO:0000259" key="9">
    <source>
        <dbReference type="PROSITE" id="PS51855"/>
    </source>
</evidence>
<dbReference type="GO" id="GO:0004643">
    <property type="term" value="F:phosphoribosylaminoimidazolecarboxamide formyltransferase activity"/>
    <property type="evidence" value="ECO:0007669"/>
    <property type="project" value="InterPro"/>
</dbReference>
<evidence type="ECO:0000256" key="2">
    <source>
        <dbReference type="ARBA" id="ARBA00004954"/>
    </source>
</evidence>
<dbReference type="PANTHER" id="PTHR11692">
    <property type="entry name" value="BIFUNCTIONAL PURINE BIOSYNTHESIS PROTEIN PURH"/>
    <property type="match status" value="1"/>
</dbReference>
<dbReference type="InterPro" id="IPR016193">
    <property type="entry name" value="Cytidine_deaminase-like"/>
</dbReference>
<name>A0A811T6T7_9EURY</name>
<dbReference type="Gene3D" id="3.40.50.1380">
    <property type="entry name" value="Methylglyoxal synthase-like domain"/>
    <property type="match status" value="1"/>
</dbReference>
<keyword evidence="6 10" id="KW-0378">Hydrolase</keyword>
<dbReference type="EC" id="3.5.4.10" evidence="10"/>
<evidence type="ECO:0000256" key="5">
    <source>
        <dbReference type="ARBA" id="ARBA00022755"/>
    </source>
</evidence>
<dbReference type="HAMAP" id="MF_00139">
    <property type="entry name" value="PurH"/>
    <property type="match status" value="1"/>
</dbReference>
<dbReference type="SUPFAM" id="SSF52335">
    <property type="entry name" value="Methylglyoxal synthase-like"/>
    <property type="match status" value="1"/>
</dbReference>
<evidence type="ECO:0000313" key="11">
    <source>
        <dbReference type="Proteomes" id="UP000637195"/>
    </source>
</evidence>
<keyword evidence="4" id="KW-0808">Transferase</keyword>
<dbReference type="FunFam" id="3.40.50.1380:FF:000001">
    <property type="entry name" value="Bifunctional purine biosynthesis protein PurH"/>
    <property type="match status" value="1"/>
</dbReference>
<gene>
    <name evidence="10" type="primary">purH</name>
    <name evidence="10" type="ORF">ANIMEMIM_00105</name>
</gene>
<reference evidence="10" key="1">
    <citation type="submission" date="2020-10" db="EMBL/GenBank/DDBJ databases">
        <authorList>
            <person name="Hahn C.J."/>
            <person name="Laso-Perez R."/>
            <person name="Vulcano F."/>
            <person name="Vaziourakis K.-M."/>
            <person name="Stokke R."/>
            <person name="Steen I.H."/>
            <person name="Teske A."/>
            <person name="Boetius A."/>
            <person name="Liebeke M."/>
            <person name="Amann R."/>
            <person name="Knittel K."/>
        </authorList>
    </citation>
    <scope>NUCLEOTIDE SEQUENCE</scope>
    <source>
        <strain evidence="10">Gfbio:e3339647-f889-4370-9287-4fb5cb688e4c:AG393N10_GoMArc1</strain>
    </source>
</reference>
<organism evidence="10 11">
    <name type="scientific">Candidatus Argoarchaeum ethanivorans</name>
    <dbReference type="NCBI Taxonomy" id="2608793"/>
    <lineage>
        <taxon>Archaea</taxon>
        <taxon>Methanobacteriati</taxon>
        <taxon>Methanobacteriota</taxon>
        <taxon>Stenosarchaea group</taxon>
        <taxon>Methanomicrobia</taxon>
        <taxon>Methanosarcinales</taxon>
        <taxon>Methanosarcinales incertae sedis</taxon>
        <taxon>GOM Arc I cluster</taxon>
        <taxon>Candidatus Argoarchaeum</taxon>
    </lineage>
</organism>
<evidence type="ECO:0000256" key="4">
    <source>
        <dbReference type="ARBA" id="ARBA00022679"/>
    </source>
</evidence>
<evidence type="ECO:0000313" key="10">
    <source>
        <dbReference type="EMBL" id="CAD6491199.1"/>
    </source>
</evidence>
<dbReference type="InterPro" id="IPR024051">
    <property type="entry name" value="AICAR_Tfase_dup_dom_sf"/>
</dbReference>
<dbReference type="GO" id="GO:0003937">
    <property type="term" value="F:IMP cyclohydrolase activity"/>
    <property type="evidence" value="ECO:0007669"/>
    <property type="project" value="UniProtKB-EC"/>
</dbReference>
<dbReference type="NCBIfam" id="NF002049">
    <property type="entry name" value="PRK00881.1"/>
    <property type="match status" value="1"/>
</dbReference>
<dbReference type="NCBIfam" id="TIGR00355">
    <property type="entry name" value="purH"/>
    <property type="match status" value="1"/>
</dbReference>
<comment type="caution">
    <text evidence="10">The sequence shown here is derived from an EMBL/GenBank/DDBJ whole genome shotgun (WGS) entry which is preliminary data.</text>
</comment>
<dbReference type="InterPro" id="IPR011607">
    <property type="entry name" value="MGS-like_dom"/>
</dbReference>
<dbReference type="SUPFAM" id="SSF53927">
    <property type="entry name" value="Cytidine deaminase-like"/>
    <property type="match status" value="1"/>
</dbReference>
<dbReference type="GO" id="GO:0005829">
    <property type="term" value="C:cytosol"/>
    <property type="evidence" value="ECO:0007669"/>
    <property type="project" value="TreeGrafter"/>
</dbReference>
<dbReference type="PROSITE" id="PS51855">
    <property type="entry name" value="MGS"/>
    <property type="match status" value="1"/>
</dbReference>
<evidence type="ECO:0000256" key="8">
    <source>
        <dbReference type="ARBA" id="ARBA00023268"/>
    </source>
</evidence>
<proteinExistence type="inferred from homology"/>
<protein>
    <submittedName>
        <fullName evidence="10">Bifunctional purine biosynthesis protein PurH</fullName>
        <ecNumber evidence="10">3.5.4.10</ecNumber>
    </submittedName>
</protein>
<evidence type="ECO:0000256" key="7">
    <source>
        <dbReference type="ARBA" id="ARBA00022975"/>
    </source>
</evidence>
<dbReference type="Pfam" id="PF02142">
    <property type="entry name" value="MGS"/>
    <property type="match status" value="1"/>
</dbReference>
<evidence type="ECO:0000256" key="3">
    <source>
        <dbReference type="ARBA" id="ARBA00007667"/>
    </source>
</evidence>
<accession>A0A811T6T7</accession>
<dbReference type="PANTHER" id="PTHR11692:SF0">
    <property type="entry name" value="BIFUNCTIONAL PURINE BIOSYNTHESIS PROTEIN ATIC"/>
    <property type="match status" value="1"/>
</dbReference>
<dbReference type="UniPathway" id="UPA00074">
    <property type="reaction ID" value="UER00133"/>
</dbReference>
<dbReference type="EMBL" id="CAJHIM010000004">
    <property type="protein sequence ID" value="CAD6491199.1"/>
    <property type="molecule type" value="Genomic_DNA"/>
</dbReference>
<keyword evidence="7" id="KW-0665">Pyrimidine biosynthesis</keyword>
<dbReference type="Gene3D" id="3.40.140.20">
    <property type="match status" value="2"/>
</dbReference>
<dbReference type="Proteomes" id="UP000637195">
    <property type="component" value="Unassembled WGS sequence"/>
</dbReference>
<keyword evidence="5" id="KW-0658">Purine biosynthesis</keyword>
<evidence type="ECO:0000256" key="6">
    <source>
        <dbReference type="ARBA" id="ARBA00022801"/>
    </source>
</evidence>
<dbReference type="InterPro" id="IPR036914">
    <property type="entry name" value="MGS-like_dom_sf"/>
</dbReference>
<dbReference type="SMART" id="SM00798">
    <property type="entry name" value="AICARFT_IMPCHas"/>
    <property type="match status" value="1"/>
</dbReference>
<dbReference type="CDD" id="cd01421">
    <property type="entry name" value="IMPCH"/>
    <property type="match status" value="1"/>
</dbReference>
<dbReference type="PIRSF" id="PIRSF000414">
    <property type="entry name" value="AICARFT_IMPCHas"/>
    <property type="match status" value="1"/>
</dbReference>
<evidence type="ECO:0000256" key="1">
    <source>
        <dbReference type="ARBA" id="ARBA00004844"/>
    </source>
</evidence>
<dbReference type="GO" id="GO:0006189">
    <property type="term" value="P:'de novo' IMP biosynthetic process"/>
    <property type="evidence" value="ECO:0007669"/>
    <property type="project" value="UniProtKB-UniPathway"/>
</dbReference>
<dbReference type="GO" id="GO:0006221">
    <property type="term" value="P:pyrimidine nucleotide biosynthetic process"/>
    <property type="evidence" value="ECO:0007669"/>
    <property type="project" value="UniProtKB-KW"/>
</dbReference>
<comment type="similarity">
    <text evidence="3">Belongs to the PurH family.</text>
</comment>
<dbReference type="Pfam" id="PF01808">
    <property type="entry name" value="AICARFT_IMPCHas"/>
    <property type="match status" value="1"/>
</dbReference>
<keyword evidence="8" id="KW-0511">Multifunctional enzyme</keyword>
<feature type="domain" description="MGS-like" evidence="9">
    <location>
        <begin position="5"/>
        <end position="153"/>
    </location>
</feature>
<dbReference type="SMART" id="SM00851">
    <property type="entry name" value="MGS"/>
    <property type="match status" value="1"/>
</dbReference>
<comment type="pathway">
    <text evidence="2">Purine metabolism; IMP biosynthesis via de novo pathway; 5-formamido-1-(5-phospho-D-ribosyl)imidazole-4-carboxamide from 5-amino-1-(5-phospho-D-ribosyl)imidazole-4-carboxamide (10-formyl THF route): step 1/1.</text>
</comment>
<comment type="pathway">
    <text evidence="1">Purine metabolism; IMP biosynthesis via de novo pathway; IMP from 5-formamido-1-(5-phospho-D-ribosyl)imidazole-4-carboxamide: step 1/1.</text>
</comment>
<dbReference type="AlphaFoldDB" id="A0A811T6T7"/>
<dbReference type="InterPro" id="IPR002695">
    <property type="entry name" value="PurH-like"/>
</dbReference>
<sequence length="549" mass="60909">MAGDSKVVPVKRALISTSDKTGVVDFCRELQKSNVEIISTGGTSMVLKDEGINVVDISEITGFPEMMDGRVKTLHPAIHGGILAKRDSQSHIKEAEKNGIRFIDLLAINLYPFEETINSKNVKISEAIEQIDIGGPAMLRAGAKNYEYVTVITDYNDYTRVTEELTQNHGGISLDTRQRLAVKAFRHTANYDSIIDTYLSKTLLGEDILRLQFTNGQPLRYGENWHQEARCYSEVNATCPGLSKAIQLHGKQMSYNNYIDADNALQTIREIKQITSKHAAVIVKHNNPCGLATGTTQIQALKEALAGDPISAFGSILCFNKPVTIEAAQFLKGIFVELILAPAFEREALEFLVHKSKDLRLLELPELTESSASNNIYHYITGGVLKQTADQGLYEKWETVTSNNPPDKKYELAMFTIAACKHTKSNAITIGYEYQTGCYTLLAMGAGQPNRVDAIKKLAITKAYENLLTRYETEQLEIGVEEYYKQILSECVLTSDAFFPFPDSIISSAKAGIRYIVSPGGSIRDKEVIAEANKLEVSLVFTGMRHFNH</sequence>